<evidence type="ECO:0000313" key="3">
    <source>
        <dbReference type="Proteomes" id="UP000887013"/>
    </source>
</evidence>
<comment type="caution">
    <text evidence="2">The sequence shown here is derived from an EMBL/GenBank/DDBJ whole genome shotgun (WGS) entry which is preliminary data.</text>
</comment>
<gene>
    <name evidence="2" type="primary">AVEN_125292_1</name>
    <name evidence="2" type="ORF">NPIL_268691</name>
</gene>
<name>A0A8X6NIU3_NEPPI</name>
<feature type="region of interest" description="Disordered" evidence="1">
    <location>
        <begin position="294"/>
        <end position="341"/>
    </location>
</feature>
<evidence type="ECO:0000313" key="2">
    <source>
        <dbReference type="EMBL" id="GFT17321.1"/>
    </source>
</evidence>
<feature type="compositionally biased region" description="Acidic residues" evidence="1">
    <location>
        <begin position="296"/>
        <end position="315"/>
    </location>
</feature>
<dbReference type="OrthoDB" id="6435398at2759"/>
<organism evidence="2 3">
    <name type="scientific">Nephila pilipes</name>
    <name type="common">Giant wood spider</name>
    <name type="synonym">Nephila maculata</name>
    <dbReference type="NCBI Taxonomy" id="299642"/>
    <lineage>
        <taxon>Eukaryota</taxon>
        <taxon>Metazoa</taxon>
        <taxon>Ecdysozoa</taxon>
        <taxon>Arthropoda</taxon>
        <taxon>Chelicerata</taxon>
        <taxon>Arachnida</taxon>
        <taxon>Araneae</taxon>
        <taxon>Araneomorphae</taxon>
        <taxon>Entelegynae</taxon>
        <taxon>Araneoidea</taxon>
        <taxon>Nephilidae</taxon>
        <taxon>Nephila</taxon>
    </lineage>
</organism>
<keyword evidence="3" id="KW-1185">Reference proteome</keyword>
<protein>
    <submittedName>
        <fullName evidence="2">Uncharacterized protein</fullName>
    </submittedName>
</protein>
<dbReference type="EMBL" id="BMAW01058645">
    <property type="protein sequence ID" value="GFT17321.1"/>
    <property type="molecule type" value="Genomic_DNA"/>
</dbReference>
<accession>A0A8X6NIU3</accession>
<dbReference type="Proteomes" id="UP000887013">
    <property type="component" value="Unassembled WGS sequence"/>
</dbReference>
<dbReference type="AlphaFoldDB" id="A0A8X6NIU3"/>
<sequence>MEASEESLILSMLFEHACKKEFNGVLQNTLQTKDLAFKIHENSSSSESGPSEKIKINPLFMLIYILKKFLNSLESFSKISKSSGILMLPSIIGLLESTYQQYSFISLKKYFTLTSELRLFDLINYIIDDSDSSLVVQKLNKYFPRWNEHYKKNIEQTFHIKNSKILDKVEESHTQCRRLILRLAMDKSYRNNYLSEHYANDIRRLMKESRESLSEIIDELESCAGSSSLEEVVNAEKNDSSISNDLSFQMLLDYIQPEISEEALVKFLDDFDPMLCSQAATGLSSCLLPIETMSEISDDEDSEDTDESESEEKSEDGENSREESCNGTTSNSIIPIVDLGE</sequence>
<proteinExistence type="predicted"/>
<reference evidence="2" key="1">
    <citation type="submission" date="2020-08" db="EMBL/GenBank/DDBJ databases">
        <title>Multicomponent nature underlies the extraordinary mechanical properties of spider dragline silk.</title>
        <authorList>
            <person name="Kono N."/>
            <person name="Nakamura H."/>
            <person name="Mori M."/>
            <person name="Yoshida Y."/>
            <person name="Ohtoshi R."/>
            <person name="Malay A.D."/>
            <person name="Moran D.A.P."/>
            <person name="Tomita M."/>
            <person name="Numata K."/>
            <person name="Arakawa K."/>
        </authorList>
    </citation>
    <scope>NUCLEOTIDE SEQUENCE</scope>
</reference>
<evidence type="ECO:0000256" key="1">
    <source>
        <dbReference type="SAM" id="MobiDB-lite"/>
    </source>
</evidence>